<gene>
    <name evidence="2" type="ORF">MP_TR4755_c0_g1_i1_g.12623</name>
</gene>
<name>A0A1J3JJG9_NOCCA</name>
<evidence type="ECO:0000313" key="2">
    <source>
        <dbReference type="EMBL" id="JAU92084.1"/>
    </source>
</evidence>
<feature type="region of interest" description="Disordered" evidence="1">
    <location>
        <begin position="1"/>
        <end position="20"/>
    </location>
</feature>
<sequence>MGQKSGHQKRKEKEKDEKITRSLRETLDSFLIRNSQVGDNRNDHDDDGVVNNVDEVENETNEHDQNETNDHNLLNIYDPRFWDALDQRSIDILAKNGPRRDLSIVKGNWVRDSDLITVSCGKFYEPNHYTITDRI</sequence>
<evidence type="ECO:0000256" key="1">
    <source>
        <dbReference type="SAM" id="MobiDB-lite"/>
    </source>
</evidence>
<proteinExistence type="predicted"/>
<dbReference type="EMBL" id="GEVM01013854">
    <property type="protein sequence ID" value="JAU92084.1"/>
    <property type="molecule type" value="Transcribed_RNA"/>
</dbReference>
<organism evidence="2">
    <name type="scientific">Noccaea caerulescens</name>
    <name type="common">Alpine penny-cress</name>
    <name type="synonym">Thlaspi caerulescens</name>
    <dbReference type="NCBI Taxonomy" id="107243"/>
    <lineage>
        <taxon>Eukaryota</taxon>
        <taxon>Viridiplantae</taxon>
        <taxon>Streptophyta</taxon>
        <taxon>Embryophyta</taxon>
        <taxon>Tracheophyta</taxon>
        <taxon>Spermatophyta</taxon>
        <taxon>Magnoliopsida</taxon>
        <taxon>eudicotyledons</taxon>
        <taxon>Gunneridae</taxon>
        <taxon>Pentapetalae</taxon>
        <taxon>rosids</taxon>
        <taxon>malvids</taxon>
        <taxon>Brassicales</taxon>
        <taxon>Brassicaceae</taxon>
        <taxon>Coluteocarpeae</taxon>
        <taxon>Noccaea</taxon>
    </lineage>
</organism>
<dbReference type="AlphaFoldDB" id="A0A1J3JJG9"/>
<accession>A0A1J3JJG9</accession>
<protein>
    <submittedName>
        <fullName evidence="2">Uncharacterized protein</fullName>
    </submittedName>
</protein>
<feature type="compositionally biased region" description="Basic residues" evidence="1">
    <location>
        <begin position="1"/>
        <end position="10"/>
    </location>
</feature>
<feature type="compositionally biased region" description="Basic and acidic residues" evidence="1">
    <location>
        <begin position="11"/>
        <end position="20"/>
    </location>
</feature>
<reference evidence="2" key="1">
    <citation type="submission" date="2016-07" db="EMBL/GenBank/DDBJ databases">
        <title>De novo transcriptome assembly of four accessions of the metal hyperaccumulator plant Noccaea caerulescens.</title>
        <authorList>
            <person name="Blande D."/>
            <person name="Halimaa P."/>
            <person name="Tervahauta A.I."/>
            <person name="Aarts M.G."/>
            <person name="Karenlampi S.O."/>
        </authorList>
    </citation>
    <scope>NUCLEOTIDE SEQUENCE</scope>
</reference>